<dbReference type="GO" id="GO:0016787">
    <property type="term" value="F:hydrolase activity"/>
    <property type="evidence" value="ECO:0007669"/>
    <property type="project" value="UniProtKB-KW"/>
</dbReference>
<dbReference type="PANTHER" id="PTHR42951">
    <property type="entry name" value="METALLO-BETA-LACTAMASE DOMAIN-CONTAINING"/>
    <property type="match status" value="1"/>
</dbReference>
<dbReference type="SUPFAM" id="SSF56281">
    <property type="entry name" value="Metallo-hydrolase/oxidoreductase"/>
    <property type="match status" value="1"/>
</dbReference>
<feature type="domain" description="Metallo-beta-lactamase" evidence="1">
    <location>
        <begin position="45"/>
        <end position="281"/>
    </location>
</feature>
<dbReference type="EMBL" id="QZKU01000023">
    <property type="protein sequence ID" value="RJP25372.1"/>
    <property type="molecule type" value="Genomic_DNA"/>
</dbReference>
<dbReference type="SMART" id="SM00849">
    <property type="entry name" value="Lactamase_B"/>
    <property type="match status" value="1"/>
</dbReference>
<dbReference type="Proteomes" id="UP000265882">
    <property type="component" value="Unassembled WGS sequence"/>
</dbReference>
<dbReference type="Gene3D" id="3.60.15.10">
    <property type="entry name" value="Ribonuclease Z/Hydroxyacylglutathione hydrolase-like"/>
    <property type="match status" value="1"/>
</dbReference>
<evidence type="ECO:0000313" key="3">
    <source>
        <dbReference type="Proteomes" id="UP000265882"/>
    </source>
</evidence>
<keyword evidence="2" id="KW-0378">Hydrolase</keyword>
<evidence type="ECO:0000313" key="2">
    <source>
        <dbReference type="EMBL" id="RJP25372.1"/>
    </source>
</evidence>
<dbReference type="InterPro" id="IPR001279">
    <property type="entry name" value="Metallo-B-lactamas"/>
</dbReference>
<dbReference type="AlphaFoldDB" id="A0A3A4P2C1"/>
<dbReference type="InterPro" id="IPR036866">
    <property type="entry name" value="RibonucZ/Hydroxyglut_hydro"/>
</dbReference>
<dbReference type="Pfam" id="PF00753">
    <property type="entry name" value="Lactamase_B"/>
    <property type="match status" value="1"/>
</dbReference>
<proteinExistence type="predicted"/>
<protein>
    <submittedName>
        <fullName evidence="2">MBL fold metallo-hydrolase</fullName>
    </submittedName>
</protein>
<reference evidence="2 3" key="1">
    <citation type="journal article" date="2017" name="ISME J.">
        <title>Energy and carbon metabolisms in a deep terrestrial subsurface fluid microbial community.</title>
        <authorList>
            <person name="Momper L."/>
            <person name="Jungbluth S.P."/>
            <person name="Lee M.D."/>
            <person name="Amend J.P."/>
        </authorList>
    </citation>
    <scope>NUCLEOTIDE SEQUENCE [LARGE SCALE GENOMIC DNA]</scope>
    <source>
        <strain evidence="2">SURF_5</strain>
    </source>
</reference>
<accession>A0A3A4P2C1</accession>
<organism evidence="2 3">
    <name type="scientific">Abyssobacteria bacterium (strain SURF_5)</name>
    <dbReference type="NCBI Taxonomy" id="2093360"/>
    <lineage>
        <taxon>Bacteria</taxon>
        <taxon>Pseudomonadati</taxon>
        <taxon>Candidatus Hydrogenedentota</taxon>
        <taxon>Candidatus Abyssobacteria</taxon>
    </lineage>
</organism>
<gene>
    <name evidence="2" type="ORF">C4520_02535</name>
</gene>
<evidence type="ECO:0000259" key="1">
    <source>
        <dbReference type="SMART" id="SM00849"/>
    </source>
</evidence>
<sequence>MDVSSRLLRAGDASGSGRVREYRLGGDRRLVQITTFCPSVIGPGPTHLYLIIDEEIIILVDTGIPTNLAKDLFYYWRNQRIPAEVEALPDNHSEQQLLSALALAGVDPKTIDFLVITHGHPDHYLLGRRIVELSGARVAAHVSDSHQITNPWAMVKFWVERRPALMAIGMPPPKQGGRSNASANPETTDLSLRVDCPIAFDGRLRLDNFEKDWLCVRHYAGHSPGGIGLFVYDQSEKESIFLCGDTLLYPITPHPDDLIAYLRTLKYMKDLKDVAIVLPAHGKAILKLHERLEFLDKHHEHRLRLTYDACRKPRSIWEIATMRRYFDVHVDPTKFNPLAGQEAFVHVELLQIAGGLRRSHIDGFVHYFINSGEKFEDVYARIQSIINDENSTILLRR</sequence>
<name>A0A3A4P2C1_ABYX5</name>
<dbReference type="InterPro" id="IPR050855">
    <property type="entry name" value="NDM-1-like"/>
</dbReference>
<comment type="caution">
    <text evidence="2">The sequence shown here is derived from an EMBL/GenBank/DDBJ whole genome shotgun (WGS) entry which is preliminary data.</text>
</comment>